<accession>A0A1W6YME2</accession>
<dbReference type="KEGG" id="bgv:CAL12_13425"/>
<dbReference type="InterPro" id="IPR036291">
    <property type="entry name" value="NAD(P)-bd_dom_sf"/>
</dbReference>
<dbReference type="GO" id="GO:0051287">
    <property type="term" value="F:NAD binding"/>
    <property type="evidence" value="ECO:0007669"/>
    <property type="project" value="InterPro"/>
</dbReference>
<dbReference type="Gene3D" id="3.40.50.720">
    <property type="entry name" value="NAD(P)-binding Rossmann-like Domain"/>
    <property type="match status" value="2"/>
</dbReference>
<evidence type="ECO:0000259" key="3">
    <source>
        <dbReference type="Pfam" id="PF02826"/>
    </source>
</evidence>
<protein>
    <recommendedName>
        <fullName evidence="3">D-isomer specific 2-hydroxyacid dehydrogenase NAD-binding domain-containing protein</fullName>
    </recommendedName>
</protein>
<dbReference type="RefSeq" id="WP_157792978.1">
    <property type="nucleotide sequence ID" value="NZ_CP021108.1"/>
</dbReference>
<dbReference type="InterPro" id="IPR029753">
    <property type="entry name" value="D-isomer_DH_CS"/>
</dbReference>
<feature type="domain" description="D-isomer specific 2-hydroxyacid dehydrogenase NAD-binding" evidence="3">
    <location>
        <begin position="102"/>
        <end position="271"/>
    </location>
</feature>
<dbReference type="SUPFAM" id="SSF51735">
    <property type="entry name" value="NAD(P)-binding Rossmann-fold domains"/>
    <property type="match status" value="1"/>
</dbReference>
<name>A0A1W6YME2_9BORD</name>
<dbReference type="PROSITE" id="PS00671">
    <property type="entry name" value="D_2_HYDROXYACID_DH_3"/>
    <property type="match status" value="1"/>
</dbReference>
<evidence type="ECO:0000313" key="4">
    <source>
        <dbReference type="EMBL" id="ARP81713.1"/>
    </source>
</evidence>
<keyword evidence="5" id="KW-1185">Reference proteome</keyword>
<dbReference type="STRING" id="1416806.CAL12_13425"/>
<gene>
    <name evidence="4" type="ORF">CAL12_13425</name>
</gene>
<dbReference type="InterPro" id="IPR006140">
    <property type="entry name" value="D-isomer_DH_NAD-bd"/>
</dbReference>
<dbReference type="GO" id="GO:0016616">
    <property type="term" value="F:oxidoreductase activity, acting on the CH-OH group of donors, NAD or NADP as acceptor"/>
    <property type="evidence" value="ECO:0007669"/>
    <property type="project" value="UniProtKB-ARBA"/>
</dbReference>
<dbReference type="PANTHER" id="PTHR43333">
    <property type="entry name" value="2-HACID_DH_C DOMAIN-CONTAINING PROTEIN"/>
    <property type="match status" value="1"/>
</dbReference>
<dbReference type="EMBL" id="CP021108">
    <property type="protein sequence ID" value="ARP81713.1"/>
    <property type="molecule type" value="Genomic_DNA"/>
</dbReference>
<dbReference type="SUPFAM" id="SSF52283">
    <property type="entry name" value="Formate/glycerate dehydrogenase catalytic domain-like"/>
    <property type="match status" value="1"/>
</dbReference>
<dbReference type="CDD" id="cd12164">
    <property type="entry name" value="GDH_like_2"/>
    <property type="match status" value="1"/>
</dbReference>
<evidence type="ECO:0000256" key="2">
    <source>
        <dbReference type="ARBA" id="ARBA00023027"/>
    </source>
</evidence>
<dbReference type="Pfam" id="PF02826">
    <property type="entry name" value="2-Hacid_dh_C"/>
    <property type="match status" value="1"/>
</dbReference>
<dbReference type="Proteomes" id="UP000194151">
    <property type="component" value="Chromosome"/>
</dbReference>
<reference evidence="4 5" key="1">
    <citation type="submission" date="2017-05" db="EMBL/GenBank/DDBJ databases">
        <title>Complete and WGS of Bordetella genogroups.</title>
        <authorList>
            <person name="Spilker T."/>
            <person name="LiPuma J."/>
        </authorList>
    </citation>
    <scope>NUCLEOTIDE SEQUENCE [LARGE SCALE GENOMIC DNA]</scope>
    <source>
        <strain evidence="4 5">AU19157</strain>
    </source>
</reference>
<keyword evidence="1" id="KW-0560">Oxidoreductase</keyword>
<organism evidence="4 5">
    <name type="scientific">Bordetella genomosp. 8</name>
    <dbReference type="NCBI Taxonomy" id="1416806"/>
    <lineage>
        <taxon>Bacteria</taxon>
        <taxon>Pseudomonadati</taxon>
        <taxon>Pseudomonadota</taxon>
        <taxon>Betaproteobacteria</taxon>
        <taxon>Burkholderiales</taxon>
        <taxon>Alcaligenaceae</taxon>
        <taxon>Bordetella</taxon>
    </lineage>
</organism>
<evidence type="ECO:0000256" key="1">
    <source>
        <dbReference type="ARBA" id="ARBA00023002"/>
    </source>
</evidence>
<dbReference type="OrthoDB" id="9787219at2"/>
<proteinExistence type="predicted"/>
<evidence type="ECO:0000313" key="5">
    <source>
        <dbReference type="Proteomes" id="UP000194151"/>
    </source>
</evidence>
<keyword evidence="2" id="KW-0520">NAD</keyword>
<dbReference type="PANTHER" id="PTHR43333:SF1">
    <property type="entry name" value="D-ISOMER SPECIFIC 2-HYDROXYACID DEHYDROGENASE NAD-BINDING DOMAIN-CONTAINING PROTEIN"/>
    <property type="match status" value="1"/>
</dbReference>
<dbReference type="AlphaFoldDB" id="A0A1W6YME2"/>
<sequence>MSLVLIRKTAPTAQWVEALRHACPHLEVRVWPDTGPAEDVEFVLSWAADPGVIAGFPNLRAVFSLGAGVDHILKDPTVPAHLPVARMVDPTLTTGMVQYVCMAVLQRHRGWDAMRAFQREHAWRRPEARVSRVGIMGLGELGSACAPALQGLGFEVAGWSRRAKTLAGVHAYAGEDGLHAFLARTDILVNLLPLTAELENILDADTFARLPRGAYLINVGRGEHLVEADLLAALDAGQLSGATLDVFRVEPLPADHPFWTRADIAITPHNASMTHPGTAAAHVAANIARARAGQALLGQVDRQRGY</sequence>